<dbReference type="Pfam" id="PF19580">
    <property type="entry name" value="Exo_endo_phos_3"/>
    <property type="match status" value="1"/>
</dbReference>
<comment type="caution">
    <text evidence="2">The sequence shown here is derived from an EMBL/GenBank/DDBJ whole genome shotgun (WGS) entry which is preliminary data.</text>
</comment>
<keyword evidence="3" id="KW-1185">Reference proteome</keyword>
<dbReference type="EMBL" id="JAABOP010000001">
    <property type="protein sequence ID" value="NER10198.1"/>
    <property type="molecule type" value="Genomic_DNA"/>
</dbReference>
<evidence type="ECO:0000259" key="1">
    <source>
        <dbReference type="Pfam" id="PF19580"/>
    </source>
</evidence>
<sequence>MNQKLLFLSLGLVLYTGAMCRGQERTYLLRTIAFYNLENLFDTINDPEVLDDDYTPNGAYQWDRKRYELKIERLAEAILSIGAEAGNHPPDILGVCEAENYRVLSDLANHEILTPFEYGIIHRDGPDERGIDVALLYRKGSFSPVSMKWHTLLIRNEERYWEYTREQLVVHGYMDGLPIYLLVNHWPSRRGGEQRSRPFRIAAAELNLRIIDSIRKITPEPMIIAMGDFNDNPTDYSFRKVMKVKKDVVNTGLNELFSPMVALFREGVGSLAYRDSWSLFDQVYMSGNLATGEKPLRFWKAGIHAPPNLVQKRGLYKGYPFRTFVSGRYTGGYSDHFPVYAYFLKEVNALFRND</sequence>
<dbReference type="SUPFAM" id="SSF56219">
    <property type="entry name" value="DNase I-like"/>
    <property type="match status" value="1"/>
</dbReference>
<organism evidence="2 3">
    <name type="scientific">Muriicola jejuensis</name>
    <dbReference type="NCBI Taxonomy" id="504488"/>
    <lineage>
        <taxon>Bacteria</taxon>
        <taxon>Pseudomonadati</taxon>
        <taxon>Bacteroidota</taxon>
        <taxon>Flavobacteriia</taxon>
        <taxon>Flavobacteriales</taxon>
        <taxon>Flavobacteriaceae</taxon>
        <taxon>Muriicola</taxon>
    </lineage>
</organism>
<keyword evidence="2" id="KW-0378">Hydrolase</keyword>
<feature type="domain" description="Endonuclease/exonuclease/phosphatase" evidence="1">
    <location>
        <begin position="31"/>
        <end position="343"/>
    </location>
</feature>
<dbReference type="Proteomes" id="UP000468443">
    <property type="component" value="Unassembled WGS sequence"/>
</dbReference>
<accession>A0A6P0UEN2</accession>
<dbReference type="PANTHER" id="PTHR42834:SF1">
    <property type="entry name" value="ENDONUCLEASE_EXONUCLEASE_PHOSPHATASE FAMILY PROTEIN (AFU_ORTHOLOGUE AFUA_3G09210)"/>
    <property type="match status" value="1"/>
</dbReference>
<reference evidence="2 3" key="1">
    <citation type="submission" date="2020-01" db="EMBL/GenBank/DDBJ databases">
        <title>Muriicola jejuensis KCTC 22299.</title>
        <authorList>
            <person name="Wang G."/>
        </authorList>
    </citation>
    <scope>NUCLEOTIDE SEQUENCE [LARGE SCALE GENOMIC DNA]</scope>
    <source>
        <strain evidence="2 3">KCTC 22299</strain>
    </source>
</reference>
<keyword evidence="2" id="KW-0269">Exonuclease</keyword>
<evidence type="ECO:0000313" key="2">
    <source>
        <dbReference type="EMBL" id="NER10198.1"/>
    </source>
</evidence>
<name>A0A6P0UEN2_9FLAO</name>
<dbReference type="AlphaFoldDB" id="A0A6P0UEN2"/>
<dbReference type="RefSeq" id="WP_163692217.1">
    <property type="nucleotide sequence ID" value="NZ_FXTW01000001.1"/>
</dbReference>
<dbReference type="InterPro" id="IPR005135">
    <property type="entry name" value="Endo/exonuclease/phosphatase"/>
</dbReference>
<gene>
    <name evidence="2" type="ORF">GWK09_06700</name>
</gene>
<keyword evidence="2" id="KW-0540">Nuclease</keyword>
<keyword evidence="2" id="KW-0255">Endonuclease</keyword>
<dbReference type="GO" id="GO:0004519">
    <property type="term" value="F:endonuclease activity"/>
    <property type="evidence" value="ECO:0007669"/>
    <property type="project" value="UniProtKB-KW"/>
</dbReference>
<protein>
    <submittedName>
        <fullName evidence="2">Endonuclease/exonuclease/phosphatase family protein</fullName>
    </submittedName>
</protein>
<dbReference type="GO" id="GO:0004527">
    <property type="term" value="F:exonuclease activity"/>
    <property type="evidence" value="ECO:0007669"/>
    <property type="project" value="UniProtKB-KW"/>
</dbReference>
<proteinExistence type="predicted"/>
<dbReference type="PANTHER" id="PTHR42834">
    <property type="entry name" value="ENDONUCLEASE/EXONUCLEASE/PHOSPHATASE FAMILY PROTEIN (AFU_ORTHOLOGUE AFUA_3G09210)"/>
    <property type="match status" value="1"/>
</dbReference>
<dbReference type="Gene3D" id="3.60.10.10">
    <property type="entry name" value="Endonuclease/exonuclease/phosphatase"/>
    <property type="match status" value="1"/>
</dbReference>
<evidence type="ECO:0000313" key="3">
    <source>
        <dbReference type="Proteomes" id="UP000468443"/>
    </source>
</evidence>
<dbReference type="InterPro" id="IPR036691">
    <property type="entry name" value="Endo/exonu/phosph_ase_sf"/>
</dbReference>